<feature type="compositionally biased region" description="Low complexity" evidence="1">
    <location>
        <begin position="132"/>
        <end position="141"/>
    </location>
</feature>
<proteinExistence type="predicted"/>
<organism evidence="2 3">
    <name type="scientific">Saguinus oedipus</name>
    <name type="common">Cotton-top tamarin</name>
    <name type="synonym">Oedipomidas oedipus</name>
    <dbReference type="NCBI Taxonomy" id="9490"/>
    <lineage>
        <taxon>Eukaryota</taxon>
        <taxon>Metazoa</taxon>
        <taxon>Chordata</taxon>
        <taxon>Craniata</taxon>
        <taxon>Vertebrata</taxon>
        <taxon>Euteleostomi</taxon>
        <taxon>Mammalia</taxon>
        <taxon>Eutheria</taxon>
        <taxon>Euarchontoglires</taxon>
        <taxon>Primates</taxon>
        <taxon>Haplorrhini</taxon>
        <taxon>Platyrrhini</taxon>
        <taxon>Cebidae</taxon>
        <taxon>Callitrichinae</taxon>
        <taxon>Saguinus</taxon>
    </lineage>
</organism>
<evidence type="ECO:0000256" key="1">
    <source>
        <dbReference type="SAM" id="MobiDB-lite"/>
    </source>
</evidence>
<feature type="compositionally biased region" description="Gly residues" evidence="1">
    <location>
        <begin position="117"/>
        <end position="126"/>
    </location>
</feature>
<feature type="non-terminal residue" evidence="2">
    <location>
        <position position="162"/>
    </location>
</feature>
<evidence type="ECO:0000313" key="2">
    <source>
        <dbReference type="EMBL" id="KAK2088945.1"/>
    </source>
</evidence>
<feature type="non-terminal residue" evidence="2">
    <location>
        <position position="1"/>
    </location>
</feature>
<dbReference type="Proteomes" id="UP001266305">
    <property type="component" value="Unassembled WGS sequence"/>
</dbReference>
<name>A0ABQ9TWU2_SAGOE</name>
<protein>
    <submittedName>
        <fullName evidence="2">Uncharacterized protein</fullName>
    </submittedName>
</protein>
<feature type="compositionally biased region" description="Low complexity" evidence="1">
    <location>
        <begin position="58"/>
        <end position="71"/>
    </location>
</feature>
<dbReference type="EMBL" id="JASSZA010000019">
    <property type="protein sequence ID" value="KAK2088945.1"/>
    <property type="molecule type" value="Genomic_DNA"/>
</dbReference>
<evidence type="ECO:0000313" key="3">
    <source>
        <dbReference type="Proteomes" id="UP001266305"/>
    </source>
</evidence>
<accession>A0ABQ9TWU2</accession>
<feature type="region of interest" description="Disordered" evidence="1">
    <location>
        <begin position="1"/>
        <end position="162"/>
    </location>
</feature>
<reference evidence="2 3" key="1">
    <citation type="submission" date="2023-05" db="EMBL/GenBank/DDBJ databases">
        <title>B98-5 Cell Line De Novo Hybrid Assembly: An Optical Mapping Approach.</title>
        <authorList>
            <person name="Kananen K."/>
            <person name="Auerbach J.A."/>
            <person name="Kautto E."/>
            <person name="Blachly J.S."/>
        </authorList>
    </citation>
    <scope>NUCLEOTIDE SEQUENCE [LARGE SCALE GENOMIC DNA]</scope>
    <source>
        <strain evidence="2">B95-8</strain>
        <tissue evidence="2">Cell line</tissue>
    </source>
</reference>
<comment type="caution">
    <text evidence="2">The sequence shown here is derived from an EMBL/GenBank/DDBJ whole genome shotgun (WGS) entry which is preliminary data.</text>
</comment>
<sequence>LLLARPPRPGGPPSPYSAPARAPRSPAPPWYDLATPPRTHLVCAGLPRSPQWFGRGDPSPAARPPRLVRLSPSPPKPRARAPQSVEPADPRVARGSSLPSWPTPAMVRPRRAPYRSGAGGPLGGRGRPPRPLVVRAVRSRSWPACPRGPQPPRIRARSAPPM</sequence>
<keyword evidence="3" id="KW-1185">Reference proteome</keyword>
<gene>
    <name evidence="2" type="ORF">P7K49_034852</name>
</gene>
<feature type="compositionally biased region" description="Pro residues" evidence="1">
    <location>
        <begin position="1"/>
        <end position="16"/>
    </location>
</feature>